<sequence length="265" mass="29798">MGQTKEEPVILGGMAHADGVTFFSESHQVKAFYQKDGGISVSSKELRPAPQKLKELVKIPVFRGYVDALRAIYINWVAGLLMILFPFGVAFGLSILQATSLDQAFSFLIGIASGLALPIIIYIFLIKSRTNITKFHGAEHIIHNLHWHDKSIDSSYLTSYRFHKWCGSSWIAIFMTYMIVMSFLPVPPIVTALLWFAFYGELTMNEHPIVSKLLKPIHYIGFAFQLVTTSKPKDYHLSAARKAAKVLLAKERKVHVRAESETKAL</sequence>
<gene>
    <name evidence="2" type="ORF">FLK61_26460</name>
</gene>
<dbReference type="InterPro" id="IPR010787">
    <property type="entry name" value="DUF1385"/>
</dbReference>
<dbReference type="Proteomes" id="UP000318138">
    <property type="component" value="Chromosome"/>
</dbReference>
<dbReference type="Pfam" id="PF07136">
    <property type="entry name" value="DUF1385"/>
    <property type="match status" value="1"/>
</dbReference>
<keyword evidence="1" id="KW-0472">Membrane</keyword>
<proteinExistence type="predicted"/>
<dbReference type="KEGG" id="psua:FLK61_26460"/>
<keyword evidence="3" id="KW-1185">Reference proteome</keyword>
<organism evidence="2 3">
    <name type="scientific">Paenalkalicoccus suaedae</name>
    <dbReference type="NCBI Taxonomy" id="2592382"/>
    <lineage>
        <taxon>Bacteria</taxon>
        <taxon>Bacillati</taxon>
        <taxon>Bacillota</taxon>
        <taxon>Bacilli</taxon>
        <taxon>Bacillales</taxon>
        <taxon>Bacillaceae</taxon>
        <taxon>Paenalkalicoccus</taxon>
    </lineage>
</organism>
<feature type="transmembrane region" description="Helical" evidence="1">
    <location>
        <begin position="104"/>
        <end position="125"/>
    </location>
</feature>
<evidence type="ECO:0000313" key="2">
    <source>
        <dbReference type="EMBL" id="QKS70304.1"/>
    </source>
</evidence>
<keyword evidence="1" id="KW-1133">Transmembrane helix</keyword>
<accession>A0A859FCK7</accession>
<reference evidence="3" key="1">
    <citation type="submission" date="2019-07" db="EMBL/GenBank/DDBJ databases">
        <title>Bacillus alkalisoli sp. nov. isolated from saline soil.</title>
        <authorList>
            <person name="Sun J.-Q."/>
            <person name="Xu L."/>
        </authorList>
    </citation>
    <scope>NUCLEOTIDE SEQUENCE [LARGE SCALE GENOMIC DNA]</scope>
    <source>
        <strain evidence="3">M4U3P1</strain>
    </source>
</reference>
<evidence type="ECO:0000256" key="1">
    <source>
        <dbReference type="SAM" id="Phobius"/>
    </source>
</evidence>
<evidence type="ECO:0000313" key="3">
    <source>
        <dbReference type="Proteomes" id="UP000318138"/>
    </source>
</evidence>
<feature type="transmembrane region" description="Helical" evidence="1">
    <location>
        <begin position="170"/>
        <end position="198"/>
    </location>
</feature>
<dbReference type="RefSeq" id="WP_176008344.1">
    <property type="nucleotide sequence ID" value="NZ_CP041372.2"/>
</dbReference>
<protein>
    <submittedName>
        <fullName evidence="2">DUF1385 domain-containing protein</fullName>
    </submittedName>
</protein>
<keyword evidence="1" id="KW-0812">Transmembrane</keyword>
<feature type="transmembrane region" description="Helical" evidence="1">
    <location>
        <begin position="73"/>
        <end position="98"/>
    </location>
</feature>
<dbReference type="AlphaFoldDB" id="A0A859FCK7"/>
<name>A0A859FCK7_9BACI</name>
<dbReference type="EMBL" id="CP041372">
    <property type="protein sequence ID" value="QKS70304.1"/>
    <property type="molecule type" value="Genomic_DNA"/>
</dbReference>